<protein>
    <submittedName>
        <fullName evidence="1">Uncharacterized protein</fullName>
    </submittedName>
</protein>
<sequence length="102" mass="11633">FQEQIYLPQCLEDYKRDQTTGLARVPIHSLSPMDIEDAMTGNLHVRELIKDYLSKTPTSSPVGGQSWETGPFQEPCQEHTISPHHLQVSLHIRCSYCQIPDL</sequence>
<reference evidence="1" key="1">
    <citation type="journal article" date="2014" name="PLoS ONE">
        <title>Transcriptome-Based Identification of ABC Transporters in the Western Tarnished Plant Bug Lygus hesperus.</title>
        <authorList>
            <person name="Hull J.J."/>
            <person name="Chaney K."/>
            <person name="Geib S.M."/>
            <person name="Fabrick J.A."/>
            <person name="Brent C.S."/>
            <person name="Walsh D."/>
            <person name="Lavine L.C."/>
        </authorList>
    </citation>
    <scope>NUCLEOTIDE SEQUENCE</scope>
</reference>
<gene>
    <name evidence="1" type="ORF">CM83_102106</name>
</gene>
<dbReference type="EMBL" id="GBHO01040568">
    <property type="protein sequence ID" value="JAG03036.1"/>
    <property type="molecule type" value="Transcribed_RNA"/>
</dbReference>
<feature type="non-terminal residue" evidence="1">
    <location>
        <position position="1"/>
    </location>
</feature>
<evidence type="ECO:0000313" key="1">
    <source>
        <dbReference type="EMBL" id="JAG03036.1"/>
    </source>
</evidence>
<accession>A0A0A9W6K4</accession>
<proteinExistence type="predicted"/>
<name>A0A0A9W6K4_LYGHE</name>
<reference evidence="1" key="2">
    <citation type="submission" date="2014-07" db="EMBL/GenBank/DDBJ databases">
        <authorList>
            <person name="Hull J."/>
        </authorList>
    </citation>
    <scope>NUCLEOTIDE SEQUENCE</scope>
</reference>
<organism evidence="1">
    <name type="scientific">Lygus hesperus</name>
    <name type="common">Western plant bug</name>
    <dbReference type="NCBI Taxonomy" id="30085"/>
    <lineage>
        <taxon>Eukaryota</taxon>
        <taxon>Metazoa</taxon>
        <taxon>Ecdysozoa</taxon>
        <taxon>Arthropoda</taxon>
        <taxon>Hexapoda</taxon>
        <taxon>Insecta</taxon>
        <taxon>Pterygota</taxon>
        <taxon>Neoptera</taxon>
        <taxon>Paraneoptera</taxon>
        <taxon>Hemiptera</taxon>
        <taxon>Heteroptera</taxon>
        <taxon>Panheteroptera</taxon>
        <taxon>Cimicomorpha</taxon>
        <taxon>Miridae</taxon>
        <taxon>Mirini</taxon>
        <taxon>Lygus</taxon>
    </lineage>
</organism>
<dbReference type="AlphaFoldDB" id="A0A0A9W6K4"/>